<accession>A0A2Z4G870</accession>
<dbReference type="KEGG" id="als:DJ013_03335"/>
<proteinExistence type="predicted"/>
<dbReference type="AlphaFoldDB" id="A0A2Z4G870"/>
<evidence type="ECO:0000313" key="4">
    <source>
        <dbReference type="Proteomes" id="UP000249873"/>
    </source>
</evidence>
<keyword evidence="4" id="KW-1185">Reference proteome</keyword>
<keyword evidence="1" id="KW-0175">Coiled coil</keyword>
<dbReference type="Proteomes" id="UP000249873">
    <property type="component" value="Chromosome"/>
</dbReference>
<keyword evidence="2" id="KW-1133">Transmembrane helix</keyword>
<feature type="transmembrane region" description="Helical" evidence="2">
    <location>
        <begin position="67"/>
        <end position="89"/>
    </location>
</feature>
<keyword evidence="2" id="KW-0812">Transmembrane</keyword>
<protein>
    <submittedName>
        <fullName evidence="3">Uncharacterized protein</fullName>
    </submittedName>
</protein>
<evidence type="ECO:0000313" key="3">
    <source>
        <dbReference type="EMBL" id="AWV97253.1"/>
    </source>
</evidence>
<dbReference type="EMBL" id="CP029480">
    <property type="protein sequence ID" value="AWV97253.1"/>
    <property type="molecule type" value="Genomic_DNA"/>
</dbReference>
<keyword evidence="2" id="KW-0472">Membrane</keyword>
<evidence type="ECO:0000256" key="1">
    <source>
        <dbReference type="SAM" id="Coils"/>
    </source>
</evidence>
<dbReference type="RefSeq" id="WP_111370355.1">
    <property type="nucleotide sequence ID" value="NZ_CP029480.1"/>
</dbReference>
<gene>
    <name evidence="3" type="ORF">DJ013_03335</name>
</gene>
<organism evidence="3 4">
    <name type="scientific">Arcticibacterium luteifluviistationis</name>
    <dbReference type="NCBI Taxonomy" id="1784714"/>
    <lineage>
        <taxon>Bacteria</taxon>
        <taxon>Pseudomonadati</taxon>
        <taxon>Bacteroidota</taxon>
        <taxon>Cytophagia</taxon>
        <taxon>Cytophagales</taxon>
        <taxon>Leadbetterellaceae</taxon>
        <taxon>Arcticibacterium</taxon>
    </lineage>
</organism>
<evidence type="ECO:0000256" key="2">
    <source>
        <dbReference type="SAM" id="Phobius"/>
    </source>
</evidence>
<feature type="coiled-coil region" evidence="1">
    <location>
        <begin position="117"/>
        <end position="162"/>
    </location>
</feature>
<reference evidence="3 4" key="1">
    <citation type="submission" date="2018-05" db="EMBL/GenBank/DDBJ databases">
        <title>Complete genome sequence of Arcticibacterium luteifluviistationis SM1504T, a cytophagaceae bacterium isolated from Arctic surface seawater.</title>
        <authorList>
            <person name="Li Y."/>
            <person name="Qin Q.-L."/>
        </authorList>
    </citation>
    <scope>NUCLEOTIDE SEQUENCE [LARGE SCALE GENOMIC DNA]</scope>
    <source>
        <strain evidence="3 4">SM1504</strain>
    </source>
</reference>
<name>A0A2Z4G870_9BACT</name>
<dbReference type="OrthoDB" id="1332755at2"/>
<feature type="transmembrane region" description="Helical" evidence="2">
    <location>
        <begin position="12"/>
        <end position="32"/>
    </location>
</feature>
<sequence length="251" mass="29949">MISELRKSISAILYERAISPLYGTFILSWLIWNWRIWYLTFFVDERILGQNKVKYIEREYLTWDFLAFYPIASTAVLLILVPFLANAAYRLGLKFQKTRTNDKNYFEDRQLLTSEQSRELKRELRSKDAEFENYETKSKLQIKELEEEIKALYIEMDNKKEIKEVNEEDNVIKNTPSRTPTFEDLWHSGKLNDFIDRGKDLLMNNEIKKDRIPNVHIAIALGFLELYEHSNQYVVLTQKGKEFLEWAILKS</sequence>